<sequence>MTHQDPGAAAGTIPTEPGRCECGDLEPIHVIGPRGRGACSASTCDCKRYVPGVGVAPAPGAPAGAR</sequence>
<evidence type="ECO:0000313" key="1">
    <source>
        <dbReference type="EMBL" id="BCJ64120.1"/>
    </source>
</evidence>
<keyword evidence="2" id="KW-1185">Reference proteome</keyword>
<proteinExistence type="predicted"/>
<dbReference type="Proteomes" id="UP000680866">
    <property type="component" value="Chromosome"/>
</dbReference>
<dbReference type="KEGG" id="pry:Prubr_11410"/>
<accession>A0A810MUC4</accession>
<dbReference type="AlphaFoldDB" id="A0A810MUC4"/>
<organism evidence="1 2">
    <name type="scientific">Polymorphospora rubra</name>
    <dbReference type="NCBI Taxonomy" id="338584"/>
    <lineage>
        <taxon>Bacteria</taxon>
        <taxon>Bacillati</taxon>
        <taxon>Actinomycetota</taxon>
        <taxon>Actinomycetes</taxon>
        <taxon>Micromonosporales</taxon>
        <taxon>Micromonosporaceae</taxon>
        <taxon>Polymorphospora</taxon>
    </lineage>
</organism>
<name>A0A810MUC4_9ACTN</name>
<evidence type="ECO:0000313" key="2">
    <source>
        <dbReference type="Proteomes" id="UP000680866"/>
    </source>
</evidence>
<protein>
    <submittedName>
        <fullName evidence="1">Uncharacterized protein</fullName>
    </submittedName>
</protein>
<dbReference type="EMBL" id="AP023359">
    <property type="protein sequence ID" value="BCJ64120.1"/>
    <property type="molecule type" value="Genomic_DNA"/>
</dbReference>
<reference evidence="1" key="1">
    <citation type="submission" date="2020-08" db="EMBL/GenBank/DDBJ databases">
        <title>Whole genome shotgun sequence of Polymorphospora rubra NBRC 101157.</title>
        <authorList>
            <person name="Komaki H."/>
            <person name="Tamura T."/>
        </authorList>
    </citation>
    <scope>NUCLEOTIDE SEQUENCE</scope>
    <source>
        <strain evidence="1">NBRC 101157</strain>
    </source>
</reference>
<gene>
    <name evidence="1" type="ORF">Prubr_11410</name>
</gene>